<protein>
    <submittedName>
        <fullName evidence="1">Uncharacterized protein</fullName>
    </submittedName>
</protein>
<name>A0ACB7ELB2_NIBAL</name>
<proteinExistence type="predicted"/>
<keyword evidence="2" id="KW-1185">Reference proteome</keyword>
<dbReference type="EMBL" id="CM024793">
    <property type="protein sequence ID" value="KAG8002428.1"/>
    <property type="molecule type" value="Genomic_DNA"/>
</dbReference>
<sequence>MDLFENLEIYIPVEAEVKSILLWSLPNSVLRQMGLPQPNSGGSRKLAESPEGIWICPAVLQKKGQKVASQEGNSMAENVSSLMAKQAPVGPLRMSFVSSNHTAYKVLKDTMPGKKVSPHTPHTSLPSGKAPRSYQGTVIIYHGRIYLSIRKPSRSQGPQETPEPQPASQSFVPSISDVSSKSLTKRQSPQAALQPADTALPSKRLRITLPQISSKQLRDILTKTQSTKEQELRNDKNKTTICKQNRKGSKHKGRDAASSKTTHSVPQSTDGMHSSSHQDARAGQAAEEAAGPGPTWFQSQGEQQVEGANKDGEIQDLGGEEAEHNTQNNDTDRSIKVNSGEPVEQSNTQSWTRRESPVASTSRQQEYDYKELAQEEMIAQKKAKLLQAINKLPSSK</sequence>
<evidence type="ECO:0000313" key="1">
    <source>
        <dbReference type="EMBL" id="KAG8002428.1"/>
    </source>
</evidence>
<reference evidence="1" key="1">
    <citation type="submission" date="2020-04" db="EMBL/GenBank/DDBJ databases">
        <title>A chromosome-scale assembly and high-density genetic map of the yellow drum (Nibea albiflora) genome.</title>
        <authorList>
            <person name="Xu D."/>
            <person name="Zhang W."/>
            <person name="Chen R."/>
            <person name="Tan P."/>
            <person name="Wang L."/>
            <person name="Song H."/>
            <person name="Tian L."/>
            <person name="Zhu Q."/>
            <person name="Wang B."/>
        </authorList>
    </citation>
    <scope>NUCLEOTIDE SEQUENCE</scope>
    <source>
        <strain evidence="1">ZJHYS-2018</strain>
    </source>
</reference>
<comment type="caution">
    <text evidence="1">The sequence shown here is derived from an EMBL/GenBank/DDBJ whole genome shotgun (WGS) entry which is preliminary data.</text>
</comment>
<evidence type="ECO:0000313" key="2">
    <source>
        <dbReference type="Proteomes" id="UP000805704"/>
    </source>
</evidence>
<organism evidence="1 2">
    <name type="scientific">Nibea albiflora</name>
    <name type="common">Yellow drum</name>
    <name type="synonym">Corvina albiflora</name>
    <dbReference type="NCBI Taxonomy" id="240163"/>
    <lineage>
        <taxon>Eukaryota</taxon>
        <taxon>Metazoa</taxon>
        <taxon>Chordata</taxon>
        <taxon>Craniata</taxon>
        <taxon>Vertebrata</taxon>
        <taxon>Euteleostomi</taxon>
        <taxon>Actinopterygii</taxon>
        <taxon>Neopterygii</taxon>
        <taxon>Teleostei</taxon>
        <taxon>Neoteleostei</taxon>
        <taxon>Acanthomorphata</taxon>
        <taxon>Eupercaria</taxon>
        <taxon>Sciaenidae</taxon>
        <taxon>Nibea</taxon>
    </lineage>
</organism>
<accession>A0ACB7ELB2</accession>
<dbReference type="Proteomes" id="UP000805704">
    <property type="component" value="Chromosome 5"/>
</dbReference>
<gene>
    <name evidence="1" type="ORF">GBF38_014831</name>
</gene>